<evidence type="ECO:0000259" key="1">
    <source>
        <dbReference type="Pfam" id="PF01636"/>
    </source>
</evidence>
<dbReference type="RefSeq" id="WP_344242988.1">
    <property type="nucleotide sequence ID" value="NZ_BAAAHH010000020.1"/>
</dbReference>
<dbReference type="PANTHER" id="PTHR23020:SF41">
    <property type="entry name" value="AMINOGLYCOSIDE PHOSPHOTRANSFERASE DOMAIN-CONTAINING PROTEIN"/>
    <property type="match status" value="1"/>
</dbReference>
<dbReference type="EMBL" id="BAAAHH010000020">
    <property type="protein sequence ID" value="GAA0958049.1"/>
    <property type="molecule type" value="Genomic_DNA"/>
</dbReference>
<dbReference type="SUPFAM" id="SSF56112">
    <property type="entry name" value="Protein kinase-like (PK-like)"/>
    <property type="match status" value="1"/>
</dbReference>
<dbReference type="InterPro" id="IPR011009">
    <property type="entry name" value="Kinase-like_dom_sf"/>
</dbReference>
<dbReference type="Gene3D" id="3.90.1200.10">
    <property type="match status" value="1"/>
</dbReference>
<organism evidence="2 3">
    <name type="scientific">Actinocorallia libanotica</name>
    <dbReference type="NCBI Taxonomy" id="46162"/>
    <lineage>
        <taxon>Bacteria</taxon>
        <taxon>Bacillati</taxon>
        <taxon>Actinomycetota</taxon>
        <taxon>Actinomycetes</taxon>
        <taxon>Streptosporangiales</taxon>
        <taxon>Thermomonosporaceae</taxon>
        <taxon>Actinocorallia</taxon>
    </lineage>
</organism>
<evidence type="ECO:0000313" key="3">
    <source>
        <dbReference type="Proteomes" id="UP001500665"/>
    </source>
</evidence>
<sequence length="347" mass="38165">MTRTAVVDRPEQLTASWLSGVLDGEVTRVRRQRVGSGQIGTCYRLELEGAPEVPRSLVAKLPAENEEVRILLVPAYRAEVSFYQDLAHTVAVRTPVCHHQAISDDGTAFTLLLEDAFPAEQGDQITGCSPQEAAAAVVNLAGLHGPRWCDPRLPDLPWLKDAPGGTSAQDLANAFAGCVEPFVERFTGRLAAEDARTLRETAERIGDWVRGRPERFGPVHGDYRPDNLLFHPGGGEVIAVDWQTLCLGHPLRDLAFFLGTGLRSADRAGLERDLVARYHAELVSYGVDDYDLEECFDDYRFTALQGPLTTVLGCVYGSPTERGDRMFLAMTRRSCAMIRDLGTLDLI</sequence>
<reference evidence="2 3" key="1">
    <citation type="journal article" date="2019" name="Int. J. Syst. Evol. Microbiol.">
        <title>The Global Catalogue of Microorganisms (GCM) 10K type strain sequencing project: providing services to taxonomists for standard genome sequencing and annotation.</title>
        <authorList>
            <consortium name="The Broad Institute Genomics Platform"/>
            <consortium name="The Broad Institute Genome Sequencing Center for Infectious Disease"/>
            <person name="Wu L."/>
            <person name="Ma J."/>
        </authorList>
    </citation>
    <scope>NUCLEOTIDE SEQUENCE [LARGE SCALE GENOMIC DNA]</scope>
    <source>
        <strain evidence="2 3">JCM 10696</strain>
    </source>
</reference>
<gene>
    <name evidence="2" type="ORF">GCM10009550_46100</name>
</gene>
<comment type="caution">
    <text evidence="2">The sequence shown here is derived from an EMBL/GenBank/DDBJ whole genome shotgun (WGS) entry which is preliminary data.</text>
</comment>
<protein>
    <submittedName>
        <fullName evidence="2">Phosphotransferase</fullName>
    </submittedName>
</protein>
<proteinExistence type="predicted"/>
<evidence type="ECO:0000313" key="2">
    <source>
        <dbReference type="EMBL" id="GAA0958049.1"/>
    </source>
</evidence>
<keyword evidence="3" id="KW-1185">Reference proteome</keyword>
<feature type="domain" description="Aminoglycoside phosphotransferase" evidence="1">
    <location>
        <begin position="35"/>
        <end position="280"/>
    </location>
</feature>
<dbReference type="Proteomes" id="UP001500665">
    <property type="component" value="Unassembled WGS sequence"/>
</dbReference>
<dbReference type="InterPro" id="IPR002575">
    <property type="entry name" value="Aminoglycoside_PTrfase"/>
</dbReference>
<dbReference type="InterPro" id="IPR052961">
    <property type="entry name" value="Oxido-Kinase-like_Enzymes"/>
</dbReference>
<dbReference type="PANTHER" id="PTHR23020">
    <property type="entry name" value="UNCHARACTERIZED NUCLEAR HORMONE RECEPTOR-RELATED"/>
    <property type="match status" value="1"/>
</dbReference>
<dbReference type="Pfam" id="PF01636">
    <property type="entry name" value="APH"/>
    <property type="match status" value="1"/>
</dbReference>
<accession>A0ABN1RIS0</accession>
<name>A0ABN1RIS0_9ACTN</name>